<dbReference type="Proteomes" id="UP001307705">
    <property type="component" value="Unassembled WGS sequence"/>
</dbReference>
<evidence type="ECO:0000313" key="3">
    <source>
        <dbReference type="Proteomes" id="UP001307705"/>
    </source>
</evidence>
<dbReference type="EMBL" id="BTPE01000011">
    <property type="protein sequence ID" value="GMQ34727.1"/>
    <property type="molecule type" value="Genomic_DNA"/>
</dbReference>
<dbReference type="InterPro" id="IPR016181">
    <property type="entry name" value="Acyl_CoA_acyltransferase"/>
</dbReference>
<comment type="caution">
    <text evidence="2">The sequence shown here is derived from an EMBL/GenBank/DDBJ whole genome shotgun (WGS) entry which is preliminary data.</text>
</comment>
<dbReference type="InterPro" id="IPR000182">
    <property type="entry name" value="GNAT_dom"/>
</dbReference>
<sequence length="147" mass="16248">MIKLESLSAINNATFLEKNEIADFLFHHLGKYGDPKEDIMKCLDYALDPGLHAGGFVILAREKGKIVGATVMNKTGMSGYIPENILVYIAVDQSQRGMGIGGKMMDLAITMANGAIALHVEPDNPARKLYERLGFTNKYLEMRLTKK</sequence>
<reference evidence="2 3" key="1">
    <citation type="submission" date="2023-08" db="EMBL/GenBank/DDBJ databases">
        <title>Draft genome sequence of Algoriphagus taiwanensis.</title>
        <authorList>
            <person name="Takatani N."/>
            <person name="Hosokawa M."/>
            <person name="Sawabe T."/>
        </authorList>
    </citation>
    <scope>NUCLEOTIDE SEQUENCE [LARGE SCALE GENOMIC DNA]</scope>
    <source>
        <strain evidence="2 3">JCM 19755</strain>
    </source>
</reference>
<name>A0ABQ6Q3H1_9BACT</name>
<dbReference type="PROSITE" id="PS51186">
    <property type="entry name" value="GNAT"/>
    <property type="match status" value="1"/>
</dbReference>
<keyword evidence="3" id="KW-1185">Reference proteome</keyword>
<protein>
    <recommendedName>
        <fullName evidence="1">N-acetyltransferase domain-containing protein</fullName>
    </recommendedName>
</protein>
<gene>
    <name evidence="2" type="ORF">Ataiwa_30000</name>
</gene>
<dbReference type="PANTHER" id="PTHR43617">
    <property type="entry name" value="L-AMINO ACID N-ACETYLTRANSFERASE"/>
    <property type="match status" value="1"/>
</dbReference>
<dbReference type="InterPro" id="IPR050276">
    <property type="entry name" value="MshD_Acetyltransferase"/>
</dbReference>
<feature type="domain" description="N-acetyltransferase" evidence="1">
    <location>
        <begin position="1"/>
        <end position="147"/>
    </location>
</feature>
<dbReference type="CDD" id="cd04301">
    <property type="entry name" value="NAT_SF"/>
    <property type="match status" value="1"/>
</dbReference>
<dbReference type="RefSeq" id="WP_338229548.1">
    <property type="nucleotide sequence ID" value="NZ_BTPE01000011.1"/>
</dbReference>
<organism evidence="2 3">
    <name type="scientific">Algoriphagus taiwanensis</name>
    <dbReference type="NCBI Taxonomy" id="1445656"/>
    <lineage>
        <taxon>Bacteria</taxon>
        <taxon>Pseudomonadati</taxon>
        <taxon>Bacteroidota</taxon>
        <taxon>Cytophagia</taxon>
        <taxon>Cytophagales</taxon>
        <taxon>Cyclobacteriaceae</taxon>
        <taxon>Algoriphagus</taxon>
    </lineage>
</organism>
<evidence type="ECO:0000259" key="1">
    <source>
        <dbReference type="PROSITE" id="PS51186"/>
    </source>
</evidence>
<dbReference type="Pfam" id="PF00583">
    <property type="entry name" value="Acetyltransf_1"/>
    <property type="match status" value="1"/>
</dbReference>
<dbReference type="SUPFAM" id="SSF55729">
    <property type="entry name" value="Acyl-CoA N-acyltransferases (Nat)"/>
    <property type="match status" value="1"/>
</dbReference>
<proteinExistence type="predicted"/>
<accession>A0ABQ6Q3H1</accession>
<dbReference type="Gene3D" id="3.40.630.30">
    <property type="match status" value="1"/>
</dbReference>
<evidence type="ECO:0000313" key="2">
    <source>
        <dbReference type="EMBL" id="GMQ34727.1"/>
    </source>
</evidence>